<accession>A0A5E4D2L4</accession>
<organism evidence="2 3">
    <name type="scientific">Marmota monax</name>
    <name type="common">Woodchuck</name>
    <dbReference type="NCBI Taxonomy" id="9995"/>
    <lineage>
        <taxon>Eukaryota</taxon>
        <taxon>Metazoa</taxon>
        <taxon>Chordata</taxon>
        <taxon>Craniata</taxon>
        <taxon>Vertebrata</taxon>
        <taxon>Euteleostomi</taxon>
        <taxon>Mammalia</taxon>
        <taxon>Eutheria</taxon>
        <taxon>Euarchontoglires</taxon>
        <taxon>Glires</taxon>
        <taxon>Rodentia</taxon>
        <taxon>Sciuromorpha</taxon>
        <taxon>Sciuridae</taxon>
        <taxon>Xerinae</taxon>
        <taxon>Marmotini</taxon>
        <taxon>Marmota</taxon>
    </lineage>
</organism>
<gene>
    <name evidence="2" type="ORF">MONAX_5E039749</name>
</gene>
<comment type="caution">
    <text evidence="2">The sequence shown here is derived from an EMBL/GenBank/DDBJ whole genome shotgun (WGS) entry which is preliminary data.</text>
</comment>
<dbReference type="AlphaFoldDB" id="A0A5E4D2L4"/>
<reference evidence="2" key="1">
    <citation type="submission" date="2019-04" db="EMBL/GenBank/DDBJ databases">
        <authorList>
            <person name="Alioto T."/>
            <person name="Alioto T."/>
        </authorList>
    </citation>
    <scope>NUCLEOTIDE SEQUENCE [LARGE SCALE GENOMIC DNA]</scope>
</reference>
<dbReference type="EMBL" id="CABDUW010002597">
    <property type="protein sequence ID" value="VTJ87431.1"/>
    <property type="molecule type" value="Genomic_DNA"/>
</dbReference>
<name>A0A5E4D2L4_MARMO</name>
<evidence type="ECO:0000313" key="3">
    <source>
        <dbReference type="Proteomes" id="UP000335636"/>
    </source>
</evidence>
<evidence type="ECO:0000256" key="1">
    <source>
        <dbReference type="SAM" id="MobiDB-lite"/>
    </source>
</evidence>
<protein>
    <submittedName>
        <fullName evidence="2">Uncharacterized protein</fullName>
    </submittedName>
</protein>
<sequence length="151" mass="15762">MAASTMSVCSSDLSYGSRVCQPGSWDSCPDCSWQVDDCPESCCQPPCCAPSCCQPSCCAPAPRLTLLCTPVSCVSSPCCQSVCTSSCTPSCCQQSSCQLPSKGDEALRLLSSGWRVPQQPRVARLLPHTTPQHSVLPEPTPAPGAPTLAGH</sequence>
<dbReference type="Proteomes" id="UP000335636">
    <property type="component" value="Unassembled WGS sequence"/>
</dbReference>
<proteinExistence type="predicted"/>
<keyword evidence="3" id="KW-1185">Reference proteome</keyword>
<feature type="region of interest" description="Disordered" evidence="1">
    <location>
        <begin position="128"/>
        <end position="151"/>
    </location>
</feature>
<evidence type="ECO:0000313" key="2">
    <source>
        <dbReference type="EMBL" id="VTJ87431.1"/>
    </source>
</evidence>